<dbReference type="InParanoid" id="A0LRQ2"/>
<name>A0LRQ2_ACIC1</name>
<dbReference type="OrthoDB" id="5193907at2"/>
<organism evidence="2 3">
    <name type="scientific">Acidothermus cellulolyticus (strain ATCC 43068 / DSM 8971 / 11B)</name>
    <dbReference type="NCBI Taxonomy" id="351607"/>
    <lineage>
        <taxon>Bacteria</taxon>
        <taxon>Bacillati</taxon>
        <taxon>Actinomycetota</taxon>
        <taxon>Actinomycetes</taxon>
        <taxon>Acidothermales</taxon>
        <taxon>Acidothermaceae</taxon>
        <taxon>Acidothermus</taxon>
    </lineage>
</organism>
<dbReference type="AlphaFoldDB" id="A0LRQ2"/>
<proteinExistence type="predicted"/>
<feature type="domain" description="Ribbon-helix-helix protein CopG" evidence="1">
    <location>
        <begin position="103"/>
        <end position="135"/>
    </location>
</feature>
<gene>
    <name evidence="2" type="ordered locus">Acel_0338</name>
</gene>
<dbReference type="SUPFAM" id="SSF47598">
    <property type="entry name" value="Ribbon-helix-helix"/>
    <property type="match status" value="1"/>
</dbReference>
<dbReference type="Pfam" id="PF01402">
    <property type="entry name" value="RHH_1"/>
    <property type="match status" value="1"/>
</dbReference>
<reference evidence="2 3" key="1">
    <citation type="journal article" date="2009" name="Genome Res.">
        <title>Complete genome of the cellulolytic thermophile Acidothermus cellulolyticus 11B provides insights into its ecophysiological and evolutionary adaptations.</title>
        <authorList>
            <person name="Barabote R.D."/>
            <person name="Xie G."/>
            <person name="Leu D.H."/>
            <person name="Normand P."/>
            <person name="Necsulea A."/>
            <person name="Daubin V."/>
            <person name="Medigue C."/>
            <person name="Adney W.S."/>
            <person name="Xu X.C."/>
            <person name="Lapidus A."/>
            <person name="Parales R.E."/>
            <person name="Detter C."/>
            <person name="Pujic P."/>
            <person name="Bruce D."/>
            <person name="Lavire C."/>
            <person name="Challacombe J.F."/>
            <person name="Brettin T.S."/>
            <person name="Berry A.M."/>
        </authorList>
    </citation>
    <scope>NUCLEOTIDE SEQUENCE [LARGE SCALE GENOMIC DNA]</scope>
    <source>
        <strain evidence="3">ATCC 43068 / DSM 8971 / 11B</strain>
    </source>
</reference>
<dbReference type="InterPro" id="IPR002145">
    <property type="entry name" value="CopG"/>
</dbReference>
<dbReference type="NCBIfam" id="NF041551">
    <property type="entry name" value="YlcI_YnfO_N"/>
    <property type="match status" value="1"/>
</dbReference>
<dbReference type="GO" id="GO:0006355">
    <property type="term" value="P:regulation of DNA-templated transcription"/>
    <property type="evidence" value="ECO:0007669"/>
    <property type="project" value="InterPro"/>
</dbReference>
<dbReference type="STRING" id="351607.Acel_0338"/>
<dbReference type="InterPro" id="IPR013321">
    <property type="entry name" value="Arc_rbn_hlx_hlx"/>
</dbReference>
<dbReference type="CDD" id="cd22231">
    <property type="entry name" value="RHH_NikR_HicB-like"/>
    <property type="match status" value="1"/>
</dbReference>
<dbReference type="eggNOG" id="COG4226">
    <property type="taxonomic scope" value="Bacteria"/>
</dbReference>
<evidence type="ECO:0000313" key="3">
    <source>
        <dbReference type="Proteomes" id="UP000008221"/>
    </source>
</evidence>
<dbReference type="Gene3D" id="1.10.1220.10">
    <property type="entry name" value="Met repressor-like"/>
    <property type="match status" value="1"/>
</dbReference>
<dbReference type="Proteomes" id="UP000008221">
    <property type="component" value="Chromosome"/>
</dbReference>
<keyword evidence="3" id="KW-1185">Reference proteome</keyword>
<accession>A0LRQ2</accession>
<dbReference type="KEGG" id="ace:Acel_0338"/>
<dbReference type="InterPro" id="IPR010985">
    <property type="entry name" value="Ribbon_hlx_hlx"/>
</dbReference>
<protein>
    <submittedName>
        <fullName evidence="2">Putative transcriptional regulator, CopG family</fullName>
    </submittedName>
</protein>
<dbReference type="EMBL" id="CP000481">
    <property type="protein sequence ID" value="ABK52112.1"/>
    <property type="molecule type" value="Genomic_DNA"/>
</dbReference>
<dbReference type="RefSeq" id="WP_011719175.1">
    <property type="nucleotide sequence ID" value="NC_008578.1"/>
</dbReference>
<evidence type="ECO:0000313" key="2">
    <source>
        <dbReference type="EMBL" id="ABK52112.1"/>
    </source>
</evidence>
<evidence type="ECO:0000259" key="1">
    <source>
        <dbReference type="Pfam" id="PF01402"/>
    </source>
</evidence>
<dbReference type="HOGENOM" id="CLU_105073_0_0_11"/>
<sequence length="167" mass="17530">MQLQPIVDQVLAQLRAAAALGDERTRQVAEALAAAAEAAVRLAVLDAVTRAAGEITSTLFADGIPGSVTAQLNGDDIDVQVIMPREAPAAEPSQPADGEPTARISLRLPETLKAEIDRAAEREGVSVNSWLIRAAQRALSLPHGNWATGWPSGFGYGAQRISGWVEG</sequence>